<keyword evidence="2" id="KW-1133">Transmembrane helix</keyword>
<dbReference type="OrthoDB" id="100715at2157"/>
<proteinExistence type="predicted"/>
<feature type="transmembrane region" description="Helical" evidence="2">
    <location>
        <begin position="242"/>
        <end position="261"/>
    </location>
</feature>
<keyword evidence="2" id="KW-0812">Transmembrane</keyword>
<dbReference type="RefSeq" id="WP_089697039.1">
    <property type="nucleotide sequence ID" value="NZ_FNHL01000002.1"/>
</dbReference>
<name>A0A1G9TT56_9EURY</name>
<organism evidence="3 4">
    <name type="scientific">Halogranum gelatinilyticum</name>
    <dbReference type="NCBI Taxonomy" id="660521"/>
    <lineage>
        <taxon>Archaea</taxon>
        <taxon>Methanobacteriati</taxon>
        <taxon>Methanobacteriota</taxon>
        <taxon>Stenosarchaea group</taxon>
        <taxon>Halobacteria</taxon>
        <taxon>Halobacteriales</taxon>
        <taxon>Haloferacaceae</taxon>
    </lineage>
</organism>
<evidence type="ECO:0000256" key="1">
    <source>
        <dbReference type="SAM" id="MobiDB-lite"/>
    </source>
</evidence>
<keyword evidence="2" id="KW-0472">Membrane</keyword>
<evidence type="ECO:0000313" key="4">
    <source>
        <dbReference type="Proteomes" id="UP000199451"/>
    </source>
</evidence>
<feature type="transmembrane region" description="Helical" evidence="2">
    <location>
        <begin position="92"/>
        <end position="116"/>
    </location>
</feature>
<feature type="transmembrane region" description="Helical" evidence="2">
    <location>
        <begin position="168"/>
        <end position="187"/>
    </location>
</feature>
<evidence type="ECO:0000256" key="2">
    <source>
        <dbReference type="SAM" id="Phobius"/>
    </source>
</evidence>
<evidence type="ECO:0000313" key="3">
    <source>
        <dbReference type="EMBL" id="SDM50940.1"/>
    </source>
</evidence>
<evidence type="ECO:0008006" key="5">
    <source>
        <dbReference type="Google" id="ProtNLM"/>
    </source>
</evidence>
<dbReference type="EMBL" id="FNHL01000002">
    <property type="protein sequence ID" value="SDM50940.1"/>
    <property type="molecule type" value="Genomic_DNA"/>
</dbReference>
<gene>
    <name evidence="3" type="ORF">SAMN04487949_1903</name>
</gene>
<sequence length="308" mass="31676">MPDFFTRLDDGWDRASDVLELAFVPFVVALLNVDAIQRIFARESDFSIGVTLRPPSAVVDVWTFVQLPQQTLSTGTGGTNVTLGGLFAFPSIPFSVAAAGLVLLLCLEALLTAGFLGSLRQQLTTGSYDFGVAVGRYTVPLLVYRLAVTALGFGLVGSVFLLGPSGPGVVLILIAIPVGLLLSYLFYPIPYLVVLRERGLADAVAGSLDLATGTKGYFGYTLGFAGFSAVVSLVGTAVVVNLGLAGILVGAVAAAPLGLALSTTTLRFLADIDDASPTVEWPADDGGNPSDEGDVPTGGPAATTDSGS</sequence>
<feature type="transmembrane region" description="Helical" evidence="2">
    <location>
        <begin position="137"/>
        <end position="162"/>
    </location>
</feature>
<feature type="transmembrane region" description="Helical" evidence="2">
    <location>
        <begin position="217"/>
        <end position="236"/>
    </location>
</feature>
<dbReference type="AlphaFoldDB" id="A0A1G9TT56"/>
<keyword evidence="4" id="KW-1185">Reference proteome</keyword>
<reference evidence="4" key="1">
    <citation type="submission" date="2016-10" db="EMBL/GenBank/DDBJ databases">
        <authorList>
            <person name="Varghese N."/>
            <person name="Submissions S."/>
        </authorList>
    </citation>
    <scope>NUCLEOTIDE SEQUENCE [LARGE SCALE GENOMIC DNA]</scope>
    <source>
        <strain evidence="4">CGMCC 1.10119</strain>
    </source>
</reference>
<accession>A0A1G9TT56</accession>
<dbReference type="Proteomes" id="UP000199451">
    <property type="component" value="Unassembled WGS sequence"/>
</dbReference>
<feature type="region of interest" description="Disordered" evidence="1">
    <location>
        <begin position="279"/>
        <end position="308"/>
    </location>
</feature>
<protein>
    <recommendedName>
        <fullName evidence="5">Membrane domain of glycerophosphoryl diester phosphodiesterase</fullName>
    </recommendedName>
</protein>